<dbReference type="EMBL" id="CAJVPZ010000247">
    <property type="protein sequence ID" value="CAG8458674.1"/>
    <property type="molecule type" value="Genomic_DNA"/>
</dbReference>
<organism evidence="1 2">
    <name type="scientific">Racocetra fulgida</name>
    <dbReference type="NCBI Taxonomy" id="60492"/>
    <lineage>
        <taxon>Eukaryota</taxon>
        <taxon>Fungi</taxon>
        <taxon>Fungi incertae sedis</taxon>
        <taxon>Mucoromycota</taxon>
        <taxon>Glomeromycotina</taxon>
        <taxon>Glomeromycetes</taxon>
        <taxon>Diversisporales</taxon>
        <taxon>Gigasporaceae</taxon>
        <taxon>Racocetra</taxon>
    </lineage>
</organism>
<reference evidence="1" key="1">
    <citation type="submission" date="2021-06" db="EMBL/GenBank/DDBJ databases">
        <authorList>
            <person name="Kallberg Y."/>
            <person name="Tangrot J."/>
            <person name="Rosling A."/>
        </authorList>
    </citation>
    <scope>NUCLEOTIDE SEQUENCE</scope>
    <source>
        <strain evidence="1">IN212</strain>
    </source>
</reference>
<keyword evidence="2" id="KW-1185">Reference proteome</keyword>
<evidence type="ECO:0000313" key="1">
    <source>
        <dbReference type="EMBL" id="CAG8458674.1"/>
    </source>
</evidence>
<dbReference type="Proteomes" id="UP000789396">
    <property type="component" value="Unassembled WGS sequence"/>
</dbReference>
<accession>A0A9N8YXC6</accession>
<name>A0A9N8YXC6_9GLOM</name>
<dbReference type="AlphaFoldDB" id="A0A9N8YXC6"/>
<gene>
    <name evidence="1" type="ORF">RFULGI_LOCUS582</name>
</gene>
<sequence length="88" mass="10650">MYQHYIAQNELKKNYINKDTLEEVIDLNNFEDFIIQIVNLYKLQSESNLENILPFYFEYNIDISIFNKFAKEVVTELIECIENVDEFK</sequence>
<evidence type="ECO:0000313" key="2">
    <source>
        <dbReference type="Proteomes" id="UP000789396"/>
    </source>
</evidence>
<dbReference type="OrthoDB" id="2448291at2759"/>
<comment type="caution">
    <text evidence="1">The sequence shown here is derived from an EMBL/GenBank/DDBJ whole genome shotgun (WGS) entry which is preliminary data.</text>
</comment>
<proteinExistence type="predicted"/>
<protein>
    <submittedName>
        <fullName evidence="1">6190_t:CDS:1</fullName>
    </submittedName>
</protein>